<evidence type="ECO:0000256" key="2">
    <source>
        <dbReference type="SAM" id="MobiDB-lite"/>
    </source>
</evidence>
<name>A0A150G655_GONPE</name>
<feature type="compositionally biased region" description="Low complexity" evidence="2">
    <location>
        <begin position="14"/>
        <end position="23"/>
    </location>
</feature>
<dbReference type="STRING" id="33097.A0A150G655"/>
<dbReference type="OrthoDB" id="548923at2759"/>
<gene>
    <name evidence="3" type="ORF">GPECTOR_62g925</name>
</gene>
<feature type="compositionally biased region" description="Low complexity" evidence="2">
    <location>
        <begin position="102"/>
        <end position="112"/>
    </location>
</feature>
<feature type="compositionally biased region" description="Gly residues" evidence="2">
    <location>
        <begin position="113"/>
        <end position="123"/>
    </location>
</feature>
<proteinExistence type="predicted"/>
<feature type="region of interest" description="Disordered" evidence="2">
    <location>
        <begin position="1"/>
        <end position="130"/>
    </location>
</feature>
<evidence type="ECO:0000313" key="4">
    <source>
        <dbReference type="Proteomes" id="UP000075714"/>
    </source>
</evidence>
<comment type="caution">
    <text evidence="3">The sequence shown here is derived from an EMBL/GenBank/DDBJ whole genome shotgun (WGS) entry which is preliminary data.</text>
</comment>
<keyword evidence="4" id="KW-1185">Reference proteome</keyword>
<evidence type="ECO:0000313" key="3">
    <source>
        <dbReference type="EMBL" id="KXZ44810.1"/>
    </source>
</evidence>
<dbReference type="EMBL" id="LSYV01000063">
    <property type="protein sequence ID" value="KXZ44810.1"/>
    <property type="molecule type" value="Genomic_DNA"/>
</dbReference>
<accession>A0A150G655</accession>
<reference evidence="4" key="1">
    <citation type="journal article" date="2016" name="Nat. Commun.">
        <title>The Gonium pectorale genome demonstrates co-option of cell cycle regulation during the evolution of multicellularity.</title>
        <authorList>
            <person name="Hanschen E.R."/>
            <person name="Marriage T.N."/>
            <person name="Ferris P.J."/>
            <person name="Hamaji T."/>
            <person name="Toyoda A."/>
            <person name="Fujiyama A."/>
            <person name="Neme R."/>
            <person name="Noguchi H."/>
            <person name="Minakuchi Y."/>
            <person name="Suzuki M."/>
            <person name="Kawai-Toyooka H."/>
            <person name="Smith D.R."/>
            <person name="Sparks H."/>
            <person name="Anderson J."/>
            <person name="Bakaric R."/>
            <person name="Luria V."/>
            <person name="Karger A."/>
            <person name="Kirschner M.W."/>
            <person name="Durand P.M."/>
            <person name="Michod R.E."/>
            <person name="Nozaki H."/>
            <person name="Olson B.J."/>
        </authorList>
    </citation>
    <scope>NUCLEOTIDE SEQUENCE [LARGE SCALE GENOMIC DNA]</scope>
    <source>
        <strain evidence="4">NIES-2863</strain>
    </source>
</reference>
<sequence>MTSRLCCNSLPPLQQQQQQQQRQEQPRTKQEAQQEPAGPACDVMDFRRPSNAEAAASEVHVPTGLGPGSSCASMASHPSGHPSDDSNTVPLIGSPCDSVNHSSSQPVLLSSPSGGGSGGGGGGRHGETSLLFAGRDLGPVAPGKRPPPRDAASFTASAGASFDTGATGAAGGATTRVAGGLGALVADPTSLFARAAAAAGGRSLGLAALSSLELDTGMAVDRLPSHGTVSSFVGAAPGAGAAPPSAFPLRSGSAPSPASALPASAFPQGPVARQSSQPQHGHGGSGIAAGAAVRGVQAGNALSVSVPSLEQLIARAITGNGTGGAGAASGAALLRHSSGGHLHGISVSHATGHGHVGKTAAAGWARGGGVNAAGRPTRSARTKAVFAALEAEVAGKLAELEALRSEHATLAQRVEILEVAVQRQSTVLNIMNGSGGGIATGGAGGMGGLAAAAAAAGLRGLGGLGVQQPSLPAAAAAAPGAGFGLAAGPAGPWGMLDPFGALPDGAEGAELIEWARRCSLESYKAHYKEHLQALSLALLAVDANPGPESEERLVQLVAAGCMRTSLVCVFQPLVQLRLKGLNLETNMNSEPPEAHWMEVIKFMTVGPTQIAEMENLFHSYNLLHGSFRAELQDTQRELVELVSSGDGFSRQHCSERALDLALRQTALLKRVRSILQKTHLLYSCTIGVAAMRILKPKEFAKCCVQSYPYFPCGPSLMKACAQLRALKAIFGVNPCATGCG</sequence>
<keyword evidence="1" id="KW-0175">Coiled coil</keyword>
<dbReference type="AlphaFoldDB" id="A0A150G655"/>
<protein>
    <submittedName>
        <fullName evidence="3">Uncharacterized protein</fullName>
    </submittedName>
</protein>
<organism evidence="3 4">
    <name type="scientific">Gonium pectorale</name>
    <name type="common">Green alga</name>
    <dbReference type="NCBI Taxonomy" id="33097"/>
    <lineage>
        <taxon>Eukaryota</taxon>
        <taxon>Viridiplantae</taxon>
        <taxon>Chlorophyta</taxon>
        <taxon>core chlorophytes</taxon>
        <taxon>Chlorophyceae</taxon>
        <taxon>CS clade</taxon>
        <taxon>Chlamydomonadales</taxon>
        <taxon>Volvocaceae</taxon>
        <taxon>Gonium</taxon>
    </lineage>
</organism>
<evidence type="ECO:0000256" key="1">
    <source>
        <dbReference type="SAM" id="Coils"/>
    </source>
</evidence>
<feature type="compositionally biased region" description="Low complexity" evidence="2">
    <location>
        <begin position="243"/>
        <end position="267"/>
    </location>
</feature>
<feature type="region of interest" description="Disordered" evidence="2">
    <location>
        <begin position="243"/>
        <end position="287"/>
    </location>
</feature>
<dbReference type="Proteomes" id="UP000075714">
    <property type="component" value="Unassembled WGS sequence"/>
</dbReference>
<feature type="coiled-coil region" evidence="1">
    <location>
        <begin position="386"/>
        <end position="420"/>
    </location>
</feature>